<name>A0A062UXD1_9EURY</name>
<keyword evidence="2" id="KW-1185">Reference proteome</keyword>
<proteinExistence type="predicted"/>
<evidence type="ECO:0000313" key="1">
    <source>
        <dbReference type="EMBL" id="KCZ71651.1"/>
    </source>
</evidence>
<dbReference type="OrthoDB" id="200001at2157"/>
<dbReference type="Proteomes" id="UP000027153">
    <property type="component" value="Unassembled WGS sequence"/>
</dbReference>
<evidence type="ECO:0000313" key="2">
    <source>
        <dbReference type="Proteomes" id="UP000027153"/>
    </source>
</evidence>
<gene>
    <name evidence="1" type="ORF">ANME2D_02387</name>
</gene>
<comment type="caution">
    <text evidence="1">The sequence shown here is derived from an EMBL/GenBank/DDBJ whole genome shotgun (WGS) entry which is preliminary data.</text>
</comment>
<dbReference type="RefSeq" id="WP_157834094.1">
    <property type="nucleotide sequence ID" value="NZ_JMIY01000005.1"/>
</dbReference>
<sequence length="54" mass="6053">MPVMLEKLIKALENIDTRAKAEKNFADKWLGAFEGVIPEGMTSTEYIKNPTAKI</sequence>
<accession>A0A062UXD1</accession>
<dbReference type="AlphaFoldDB" id="A0A062UXD1"/>
<reference evidence="1 2" key="1">
    <citation type="journal article" date="2013" name="Nature">
        <title>Anaerobic oxidation of methane coupled to nitrate reduction in a novel archaeal lineage.</title>
        <authorList>
            <person name="Haroon M.F."/>
            <person name="Hu S."/>
            <person name="Shi Y."/>
            <person name="Imelfort M."/>
            <person name="Keller J."/>
            <person name="Hugenholtz P."/>
            <person name="Yuan Z."/>
            <person name="Tyson G.W."/>
        </authorList>
    </citation>
    <scope>NUCLEOTIDE SEQUENCE [LARGE SCALE GENOMIC DNA]</scope>
    <source>
        <strain evidence="1 2">ANME-2d</strain>
    </source>
</reference>
<protein>
    <submittedName>
        <fullName evidence="1">Uncharacterized protein</fullName>
    </submittedName>
</protein>
<dbReference type="EMBL" id="JMIY01000005">
    <property type="protein sequence ID" value="KCZ71651.1"/>
    <property type="molecule type" value="Genomic_DNA"/>
</dbReference>
<organism evidence="1 2">
    <name type="scientific">Candidatus Methanoperedens nitratireducens</name>
    <dbReference type="NCBI Taxonomy" id="1392998"/>
    <lineage>
        <taxon>Archaea</taxon>
        <taxon>Methanobacteriati</taxon>
        <taxon>Methanobacteriota</taxon>
        <taxon>Stenosarchaea group</taxon>
        <taxon>Methanomicrobia</taxon>
        <taxon>Methanosarcinales</taxon>
        <taxon>ANME-2 cluster</taxon>
        <taxon>Candidatus Methanoperedentaceae</taxon>
        <taxon>Candidatus Methanoperedens</taxon>
    </lineage>
</organism>